<protein>
    <recommendedName>
        <fullName evidence="4">DUF4384 domain-containing protein</fullName>
    </recommendedName>
</protein>
<feature type="signal peptide" evidence="1">
    <location>
        <begin position="1"/>
        <end position="25"/>
    </location>
</feature>
<keyword evidence="3" id="KW-1185">Reference proteome</keyword>
<dbReference type="RefSeq" id="WP_198880170.1">
    <property type="nucleotide sequence ID" value="NZ_JAEKJA010000001.1"/>
</dbReference>
<evidence type="ECO:0000256" key="1">
    <source>
        <dbReference type="SAM" id="SignalP"/>
    </source>
</evidence>
<gene>
    <name evidence="2" type="ORF">JCR33_01175</name>
</gene>
<accession>A0A934IMT3</accession>
<name>A0A934IMT3_9HYPH</name>
<evidence type="ECO:0008006" key="4">
    <source>
        <dbReference type="Google" id="ProtNLM"/>
    </source>
</evidence>
<evidence type="ECO:0000313" key="2">
    <source>
        <dbReference type="EMBL" id="MBJ3774279.1"/>
    </source>
</evidence>
<dbReference type="Proteomes" id="UP000609531">
    <property type="component" value="Unassembled WGS sequence"/>
</dbReference>
<reference evidence="2" key="1">
    <citation type="submission" date="2020-12" db="EMBL/GenBank/DDBJ databases">
        <title>Bacterial taxonomy.</title>
        <authorList>
            <person name="Pan X."/>
        </authorList>
    </citation>
    <scope>NUCLEOTIDE SEQUENCE</scope>
    <source>
        <strain evidence="2">B2012</strain>
    </source>
</reference>
<keyword evidence="1" id="KW-0732">Signal</keyword>
<sequence length="482" mass="53313">MVARRLLIACLTTVLLATGLRPASAQNSLYADIDYWLVQLEDRNTSLIPCFAELRDRRVRFKQIIEDDPFLSAPVRERLNALIEEAIPRRWSMRSSEVVGGAVREGVLPGTAGRGQVSGEDRLADLYTSQIIVEASVARNYLDVARLKILVEFRRPDGSLCNSTSNRWHFDIATLDRAKQPSFSARAINIYDLDATLRDGVRRTPPSTIPPEEAVPFTVKTDFAGSDCVLSGDAMRRDLLAAAVSAVDPTASALVTRRRSYIPIDGKTAATMPHMQVVVTRAVGVEEADADSTAAVEFVWRSGDERSPGVSRIVALPRHALEHCQGTVISPLDTFLANARNIGRYSLRMNALADPFTVGDPLVINFAVDEPVYAYCWVLLEEGAVVLFPHRDALARKPLTARTYRIPADFYLPDIPLQDEGTAIFHCFVGANPLPQPLVDRWLSAHRAQAMLAWPAAEAMSRAFREIPNISEVWAWVRAVAK</sequence>
<evidence type="ECO:0000313" key="3">
    <source>
        <dbReference type="Proteomes" id="UP000609531"/>
    </source>
</evidence>
<organism evidence="2 3">
    <name type="scientific">Acuticoccus mangrovi</name>
    <dbReference type="NCBI Taxonomy" id="2796142"/>
    <lineage>
        <taxon>Bacteria</taxon>
        <taxon>Pseudomonadati</taxon>
        <taxon>Pseudomonadota</taxon>
        <taxon>Alphaproteobacteria</taxon>
        <taxon>Hyphomicrobiales</taxon>
        <taxon>Amorphaceae</taxon>
        <taxon>Acuticoccus</taxon>
    </lineage>
</organism>
<feature type="chain" id="PRO_5038057870" description="DUF4384 domain-containing protein" evidence="1">
    <location>
        <begin position="26"/>
        <end position="482"/>
    </location>
</feature>
<comment type="caution">
    <text evidence="2">The sequence shown here is derived from an EMBL/GenBank/DDBJ whole genome shotgun (WGS) entry which is preliminary data.</text>
</comment>
<dbReference type="AlphaFoldDB" id="A0A934IMT3"/>
<dbReference type="EMBL" id="JAEKJA010000001">
    <property type="protein sequence ID" value="MBJ3774279.1"/>
    <property type="molecule type" value="Genomic_DNA"/>
</dbReference>
<proteinExistence type="predicted"/>